<accession>A0A2P2QEZ8</accession>
<proteinExistence type="predicted"/>
<protein>
    <submittedName>
        <fullName evidence="1">Uncharacterized protein</fullName>
    </submittedName>
</protein>
<sequence>MCQPLLRTQSNRIGWQDSLGRTPRQKLF</sequence>
<dbReference type="EMBL" id="GGEC01085098">
    <property type="protein sequence ID" value="MBX65582.1"/>
    <property type="molecule type" value="Transcribed_RNA"/>
</dbReference>
<reference evidence="1" key="1">
    <citation type="submission" date="2018-02" db="EMBL/GenBank/DDBJ databases">
        <title>Rhizophora mucronata_Transcriptome.</title>
        <authorList>
            <person name="Meera S.P."/>
            <person name="Sreeshan A."/>
            <person name="Augustine A."/>
        </authorList>
    </citation>
    <scope>NUCLEOTIDE SEQUENCE</scope>
    <source>
        <tissue evidence="1">Leaf</tissue>
    </source>
</reference>
<organism evidence="1">
    <name type="scientific">Rhizophora mucronata</name>
    <name type="common">Asiatic mangrove</name>
    <dbReference type="NCBI Taxonomy" id="61149"/>
    <lineage>
        <taxon>Eukaryota</taxon>
        <taxon>Viridiplantae</taxon>
        <taxon>Streptophyta</taxon>
        <taxon>Embryophyta</taxon>
        <taxon>Tracheophyta</taxon>
        <taxon>Spermatophyta</taxon>
        <taxon>Magnoliopsida</taxon>
        <taxon>eudicotyledons</taxon>
        <taxon>Gunneridae</taxon>
        <taxon>Pentapetalae</taxon>
        <taxon>rosids</taxon>
        <taxon>fabids</taxon>
        <taxon>Malpighiales</taxon>
        <taxon>Rhizophoraceae</taxon>
        <taxon>Rhizophora</taxon>
    </lineage>
</organism>
<dbReference type="AlphaFoldDB" id="A0A2P2QEZ8"/>
<name>A0A2P2QEZ8_RHIMU</name>
<evidence type="ECO:0000313" key="1">
    <source>
        <dbReference type="EMBL" id="MBX65582.1"/>
    </source>
</evidence>